<evidence type="ECO:0000313" key="2">
    <source>
        <dbReference type="Proteomes" id="UP000238164"/>
    </source>
</evidence>
<dbReference type="RefSeq" id="WP_105184990.1">
    <property type="nucleotide sequence ID" value="NZ_BAAAGO010000041.1"/>
</dbReference>
<dbReference type="EMBL" id="LT985188">
    <property type="protein sequence ID" value="SPD85854.1"/>
    <property type="molecule type" value="Genomic_DNA"/>
</dbReference>
<reference evidence="1 2" key="1">
    <citation type="submission" date="2018-02" db="EMBL/GenBank/DDBJ databases">
        <authorList>
            <person name="Cohen D.B."/>
            <person name="Kent A.D."/>
        </authorList>
    </citation>
    <scope>NUCLEOTIDE SEQUENCE [LARGE SCALE GENOMIC DNA]</scope>
    <source>
        <strain evidence="1">1</strain>
    </source>
</reference>
<dbReference type="Proteomes" id="UP000238164">
    <property type="component" value="Chromosome 1"/>
</dbReference>
<keyword evidence="2" id="KW-1185">Reference proteome</keyword>
<name>A0A2N9JEN1_9ACTN</name>
<dbReference type="Gene3D" id="3.40.50.300">
    <property type="entry name" value="P-loop containing nucleotide triphosphate hydrolases"/>
    <property type="match status" value="1"/>
</dbReference>
<accession>A0A2N9JEN1</accession>
<proteinExistence type="predicted"/>
<gene>
    <name evidence="1" type="ORF">MPLG2_0818</name>
</gene>
<dbReference type="KEGG" id="mgg:MPLG2_0818"/>
<sequence length="278" mass="29044">MALVTLVSAAGSPGVTTTGLGLALCWPRPVVLVEADPAGSSALAAGYFRGQVDHAGLVDLAMAHRSGLLAEALPRIVMGVPDTDVSILFGSRSHEQAPGLARLWEPLLRALREVAADGQDVIVDGGRLGLASWPRQLVAHSDLTLLVTRSTLPALVAARSWAESLAEDVLPGHDVKLLLVGEGQPYRAGEVAKTLGLGVAATVGWDPARAAVYSQGADKPAPRFGGAKAADRAFRHSAYAASLQRSAEAIGSLTELTRRDTQLFRGMIAARTRQEVSP</sequence>
<evidence type="ECO:0000313" key="1">
    <source>
        <dbReference type="EMBL" id="SPD85854.1"/>
    </source>
</evidence>
<dbReference type="SUPFAM" id="SSF52540">
    <property type="entry name" value="P-loop containing nucleoside triphosphate hydrolases"/>
    <property type="match status" value="1"/>
</dbReference>
<evidence type="ECO:0008006" key="3">
    <source>
        <dbReference type="Google" id="ProtNLM"/>
    </source>
</evidence>
<dbReference type="AlphaFoldDB" id="A0A2N9JEN1"/>
<protein>
    <recommendedName>
        <fullName evidence="3">Cellulose biosynthesis protein BcsQ</fullName>
    </recommendedName>
</protein>
<dbReference type="InterPro" id="IPR027417">
    <property type="entry name" value="P-loop_NTPase"/>
</dbReference>
<organism evidence="1 2">
    <name type="scientific">Micropruina glycogenica</name>
    <dbReference type="NCBI Taxonomy" id="75385"/>
    <lineage>
        <taxon>Bacteria</taxon>
        <taxon>Bacillati</taxon>
        <taxon>Actinomycetota</taxon>
        <taxon>Actinomycetes</taxon>
        <taxon>Propionibacteriales</taxon>
        <taxon>Nocardioidaceae</taxon>
        <taxon>Micropruina</taxon>
    </lineage>
</organism>